<evidence type="ECO:0000256" key="3">
    <source>
        <dbReference type="ARBA" id="ARBA00022692"/>
    </source>
</evidence>
<keyword evidence="5 6" id="KW-0472">Membrane</keyword>
<feature type="transmembrane region" description="Helical" evidence="6">
    <location>
        <begin position="235"/>
        <end position="254"/>
    </location>
</feature>
<keyword evidence="3 6" id="KW-0812">Transmembrane</keyword>
<evidence type="ECO:0000256" key="4">
    <source>
        <dbReference type="ARBA" id="ARBA00022989"/>
    </source>
</evidence>
<feature type="transmembrane region" description="Helical" evidence="6">
    <location>
        <begin position="128"/>
        <end position="148"/>
    </location>
</feature>
<keyword evidence="2" id="KW-1003">Cell membrane</keyword>
<sequence length="317" mass="35437">MKKILDKKMLWKIIRRFLEVAIIVLAAFYIGREIVGNKSVVVDHLADLDWGLLAVAWLAYLGYFLTRSLAWRQIMADLGFRLSLAQSIRVWFLSEFSRYVPGNVWSFFGRVYLAEKAGAAKKVTAASLAIEMIFLVGSTAVFAAIYLLMIPYQVASAYRWLFLLAIPAVILLLTPSILKNVINKLLKLMKKEPIEFKFSSGKLIIVLLLFTLAWAFYGFGSYLTMAAVVGVSQVSAVWLISTFIVAWLVGYISIITPMGLGVREGAVVAALSPLISDGLAGLVAIFTRLWLMVSELSVLVLIFLFDFAKTFRRKRKG</sequence>
<keyword evidence="4 6" id="KW-1133">Transmembrane helix</keyword>
<evidence type="ECO:0000313" key="7">
    <source>
        <dbReference type="EMBL" id="PIS07443.1"/>
    </source>
</evidence>
<evidence type="ECO:0000256" key="5">
    <source>
        <dbReference type="ARBA" id="ARBA00023136"/>
    </source>
</evidence>
<comment type="subcellular location">
    <subcellularLocation>
        <location evidence="1">Cell membrane</location>
        <topology evidence="1">Multi-pass membrane protein</topology>
    </subcellularLocation>
</comment>
<name>A0A2H0W5T0_9BACT</name>
<feature type="transmembrane region" description="Helical" evidence="6">
    <location>
        <begin position="266"/>
        <end position="283"/>
    </location>
</feature>
<gene>
    <name evidence="7" type="ORF">COT78_03480</name>
</gene>
<reference evidence="8" key="1">
    <citation type="submission" date="2017-09" db="EMBL/GenBank/DDBJ databases">
        <title>Depth-based differentiation of microbial function through sediment-hosted aquifers and enrichment of novel symbionts in the deep terrestrial subsurface.</title>
        <authorList>
            <person name="Probst A.J."/>
            <person name="Ladd B."/>
            <person name="Jarett J.K."/>
            <person name="Geller-Mcgrath D.E."/>
            <person name="Sieber C.M.K."/>
            <person name="Emerson J.B."/>
            <person name="Anantharaman K."/>
            <person name="Thomas B.C."/>
            <person name="Malmstrom R."/>
            <person name="Stieglmeier M."/>
            <person name="Klingl A."/>
            <person name="Woyke T."/>
            <person name="Ryan C.M."/>
            <person name="Banfield J.F."/>
        </authorList>
    </citation>
    <scope>NUCLEOTIDE SEQUENCE [LARGE SCALE GENOMIC DNA]</scope>
</reference>
<feature type="transmembrane region" description="Helical" evidence="6">
    <location>
        <begin position="289"/>
        <end position="308"/>
    </location>
</feature>
<evidence type="ECO:0008006" key="9">
    <source>
        <dbReference type="Google" id="ProtNLM"/>
    </source>
</evidence>
<feature type="transmembrane region" description="Helical" evidence="6">
    <location>
        <begin position="50"/>
        <end position="66"/>
    </location>
</feature>
<dbReference type="AlphaFoldDB" id="A0A2H0W5T0"/>
<feature type="transmembrane region" description="Helical" evidence="6">
    <location>
        <begin position="160"/>
        <end position="182"/>
    </location>
</feature>
<dbReference type="InterPro" id="IPR022791">
    <property type="entry name" value="L-PG_synthase/AglD"/>
</dbReference>
<evidence type="ECO:0000313" key="8">
    <source>
        <dbReference type="Proteomes" id="UP000231382"/>
    </source>
</evidence>
<dbReference type="Proteomes" id="UP000231382">
    <property type="component" value="Unassembled WGS sequence"/>
</dbReference>
<feature type="transmembrane region" description="Helical" evidence="6">
    <location>
        <begin position="12"/>
        <end position="30"/>
    </location>
</feature>
<feature type="transmembrane region" description="Helical" evidence="6">
    <location>
        <begin position="203"/>
        <end position="223"/>
    </location>
</feature>
<dbReference type="Pfam" id="PF03706">
    <property type="entry name" value="LPG_synthase_TM"/>
    <property type="match status" value="1"/>
</dbReference>
<comment type="caution">
    <text evidence="7">The sequence shown here is derived from an EMBL/GenBank/DDBJ whole genome shotgun (WGS) entry which is preliminary data.</text>
</comment>
<dbReference type="EMBL" id="PEZW01000023">
    <property type="protein sequence ID" value="PIS07443.1"/>
    <property type="molecule type" value="Genomic_DNA"/>
</dbReference>
<dbReference type="GO" id="GO:0005886">
    <property type="term" value="C:plasma membrane"/>
    <property type="evidence" value="ECO:0007669"/>
    <property type="project" value="UniProtKB-SubCell"/>
</dbReference>
<evidence type="ECO:0000256" key="2">
    <source>
        <dbReference type="ARBA" id="ARBA00022475"/>
    </source>
</evidence>
<accession>A0A2H0W5T0</accession>
<protein>
    <recommendedName>
        <fullName evidence="9">TIGR00374 family protein</fullName>
    </recommendedName>
</protein>
<evidence type="ECO:0000256" key="6">
    <source>
        <dbReference type="SAM" id="Phobius"/>
    </source>
</evidence>
<evidence type="ECO:0000256" key="1">
    <source>
        <dbReference type="ARBA" id="ARBA00004651"/>
    </source>
</evidence>
<organism evidence="7 8">
    <name type="scientific">Candidatus Berkelbacteria bacterium CG10_big_fil_rev_8_21_14_0_10_43_13</name>
    <dbReference type="NCBI Taxonomy" id="1974514"/>
    <lineage>
        <taxon>Bacteria</taxon>
        <taxon>Candidatus Berkelbacteria</taxon>
    </lineage>
</organism>
<proteinExistence type="predicted"/>